<dbReference type="RefSeq" id="WP_379967698.1">
    <property type="nucleotide sequence ID" value="NZ_JBHSGT010000076.1"/>
</dbReference>
<gene>
    <name evidence="6" type="ORF">ACFO3L_11460</name>
</gene>
<feature type="domain" description="Transposase IS66 central" evidence="2">
    <location>
        <begin position="178"/>
        <end position="452"/>
    </location>
</feature>
<dbReference type="NCBIfam" id="NF033517">
    <property type="entry name" value="transpos_IS66"/>
    <property type="match status" value="1"/>
</dbReference>
<sequence length="514" mass="59519">MGNLDETLKVKAQNNEQLIAENQQLRKEITALREQVAEMNRRLFGRSKETVKENKDQLALFDDQLFSVSETTEEETVQVIEAHERKRRPKGKKASLIKDLKANNIHYELIDEARFCPCCSETMSHIGQTVIREEPIFIPGHFEKNVHIQHAYKCHYCPEDETTTIVKAPVPRPLLNNSLASATVVAEIIHQKYELAIPLYRQENDWKTYGLEMTRKTMSNWLITIGQRYLEPIYHALQSQLIKEKVLHADETPLTVLDSKKMKNYLWLFQTTERAKKPVILYHHNEYRSAAVPTNFLKGFTGYLHCDAYAAYSNIPNIRTVRCLSHARRKFFEAIGTNKKGKAAEAVKHIDSLFRLERGLRGYSDKKRYFLRKRQLKTAWKQLYTFLRNCQALGRGKLANAINYTLGHWKDFTRMMNDGRLELSNNLAERSIKKVVIGRKNFLFSKSIPGAKATGIIYSLVETAKANGLSPRKYFTYLFNELPQLGDFLSQESLARFLPWDPKVQLLCAEIKSK</sequence>
<dbReference type="Proteomes" id="UP001596026">
    <property type="component" value="Unassembled WGS sequence"/>
</dbReference>
<evidence type="ECO:0000259" key="2">
    <source>
        <dbReference type="Pfam" id="PF03050"/>
    </source>
</evidence>
<evidence type="ECO:0000313" key="6">
    <source>
        <dbReference type="EMBL" id="MFC4711216.1"/>
    </source>
</evidence>
<dbReference type="Pfam" id="PF03050">
    <property type="entry name" value="DDE_Tnp_IS66"/>
    <property type="match status" value="1"/>
</dbReference>
<dbReference type="Pfam" id="PF13005">
    <property type="entry name" value="zf-IS66"/>
    <property type="match status" value="1"/>
</dbReference>
<protein>
    <submittedName>
        <fullName evidence="6">IS66 family transposase</fullName>
    </submittedName>
</protein>
<dbReference type="PANTHER" id="PTHR33678:SF2">
    <property type="match status" value="1"/>
</dbReference>
<organism evidence="6 7">
    <name type="scientific">Enterococcus eurekensis</name>
    <dbReference type="NCBI Taxonomy" id="1159753"/>
    <lineage>
        <taxon>Bacteria</taxon>
        <taxon>Bacillati</taxon>
        <taxon>Bacillota</taxon>
        <taxon>Bacilli</taxon>
        <taxon>Lactobacillales</taxon>
        <taxon>Enterococcaceae</taxon>
        <taxon>Enterococcus</taxon>
    </lineage>
</organism>
<evidence type="ECO:0000259" key="4">
    <source>
        <dbReference type="Pfam" id="PF13007"/>
    </source>
</evidence>
<feature type="coiled-coil region" evidence="1">
    <location>
        <begin position="8"/>
        <end position="42"/>
    </location>
</feature>
<dbReference type="InterPro" id="IPR039552">
    <property type="entry name" value="IS66_C"/>
</dbReference>
<dbReference type="InterPro" id="IPR052344">
    <property type="entry name" value="Transposase-related"/>
</dbReference>
<reference evidence="7" key="1">
    <citation type="journal article" date="2019" name="Int. J. Syst. Evol. Microbiol.">
        <title>The Global Catalogue of Microorganisms (GCM) 10K type strain sequencing project: providing services to taxonomists for standard genome sequencing and annotation.</title>
        <authorList>
            <consortium name="The Broad Institute Genomics Platform"/>
            <consortium name="The Broad Institute Genome Sequencing Center for Infectious Disease"/>
            <person name="Wu L."/>
            <person name="Ma J."/>
        </authorList>
    </citation>
    <scope>NUCLEOTIDE SEQUENCE [LARGE SCALE GENOMIC DNA]</scope>
    <source>
        <strain evidence="7">CGMCC 1.19061</strain>
    </source>
</reference>
<dbReference type="PANTHER" id="PTHR33678">
    <property type="entry name" value="BLL1576 PROTEIN"/>
    <property type="match status" value="1"/>
</dbReference>
<feature type="domain" description="Transposase TnpC homeodomain" evidence="4">
    <location>
        <begin position="32"/>
        <end position="100"/>
    </location>
</feature>
<dbReference type="Pfam" id="PF13817">
    <property type="entry name" value="DDE_Tnp_IS66_C"/>
    <property type="match status" value="1"/>
</dbReference>
<dbReference type="EMBL" id="JBHSGT010000076">
    <property type="protein sequence ID" value="MFC4711216.1"/>
    <property type="molecule type" value="Genomic_DNA"/>
</dbReference>
<proteinExistence type="predicted"/>
<evidence type="ECO:0000259" key="5">
    <source>
        <dbReference type="Pfam" id="PF13817"/>
    </source>
</evidence>
<evidence type="ECO:0000313" key="7">
    <source>
        <dbReference type="Proteomes" id="UP001596026"/>
    </source>
</evidence>
<feature type="domain" description="Transposase IS66 zinc-finger binding" evidence="3">
    <location>
        <begin position="115"/>
        <end position="157"/>
    </location>
</feature>
<dbReference type="InterPro" id="IPR024474">
    <property type="entry name" value="Znf_dom_IS66"/>
</dbReference>
<evidence type="ECO:0000256" key="1">
    <source>
        <dbReference type="SAM" id="Coils"/>
    </source>
</evidence>
<feature type="non-terminal residue" evidence="6">
    <location>
        <position position="514"/>
    </location>
</feature>
<dbReference type="Pfam" id="PF13007">
    <property type="entry name" value="LZ_Tnp_IS66"/>
    <property type="match status" value="1"/>
</dbReference>
<keyword evidence="1" id="KW-0175">Coiled coil</keyword>
<keyword evidence="7" id="KW-1185">Reference proteome</keyword>
<feature type="domain" description="Transposase IS66 C-terminal" evidence="5">
    <location>
        <begin position="459"/>
        <end position="500"/>
    </location>
</feature>
<evidence type="ECO:0000259" key="3">
    <source>
        <dbReference type="Pfam" id="PF13005"/>
    </source>
</evidence>
<name>A0ABV9M5Y0_9ENTE</name>
<accession>A0ABV9M5Y0</accession>
<comment type="caution">
    <text evidence="6">The sequence shown here is derived from an EMBL/GenBank/DDBJ whole genome shotgun (WGS) entry which is preliminary data.</text>
</comment>
<dbReference type="InterPro" id="IPR024463">
    <property type="entry name" value="Transposase_TnpC_homeodom"/>
</dbReference>
<dbReference type="InterPro" id="IPR004291">
    <property type="entry name" value="Transposase_IS66_central"/>
</dbReference>